<accession>I7IHD9</accession>
<dbReference type="EMBL" id="LN871599">
    <property type="protein sequence ID" value="CCF75642.1"/>
    <property type="molecule type" value="Genomic_DNA"/>
</dbReference>
<dbReference type="AlphaFoldDB" id="I7IHD9"/>
<evidence type="ECO:0000256" key="1">
    <source>
        <dbReference type="SAM" id="MobiDB-lite"/>
    </source>
</evidence>
<dbReference type="RefSeq" id="XP_012650050.1">
    <property type="nucleotide sequence ID" value="XM_012794596.1"/>
</dbReference>
<gene>
    <name evidence="2" type="ORF">BmR1_04g07240</name>
</gene>
<dbReference type="GeneID" id="24426094"/>
<dbReference type="KEGG" id="bmic:BmR1_04g07240"/>
<keyword evidence="3" id="KW-1185">Reference proteome</keyword>
<sequence>MTYYQLNKFIEDTQTLMGQPIGATNNMTENELIPGLPQDFTLKHGSSSVGSQTFLYEEQASSKFDTPNTSISEVDDSITEDQSDKTGNQSVLTKITSAFNGIGGAITNGTKSLCCSSICKEKESPVYDLANLPSGLDSFFDEKAIVDNVQSSERETRTVISKMTSDTFTGVREMFQTPRFSNESSCFNPFASCKLNITKLMPKNEVDLPKSGLNNSNNGAKMPSVTYKLHAIEIHQPINNCESKGVNNLSVTMGNYGTIFQKGLENFDPERTGIPALTMAQIIQQHKTFLKKR</sequence>
<feature type="region of interest" description="Disordered" evidence="1">
    <location>
        <begin position="65"/>
        <end position="86"/>
    </location>
</feature>
<protein>
    <submittedName>
        <fullName evidence="2">Uncharacterized protein</fullName>
    </submittedName>
</protein>
<organism evidence="2 3">
    <name type="scientific">Babesia microti (strain RI)</name>
    <dbReference type="NCBI Taxonomy" id="1133968"/>
    <lineage>
        <taxon>Eukaryota</taxon>
        <taxon>Sar</taxon>
        <taxon>Alveolata</taxon>
        <taxon>Apicomplexa</taxon>
        <taxon>Aconoidasida</taxon>
        <taxon>Piroplasmida</taxon>
        <taxon>Babesiidae</taxon>
        <taxon>Babesia</taxon>
    </lineage>
</organism>
<reference evidence="2 3" key="1">
    <citation type="journal article" date="2012" name="Nucleic Acids Res.">
        <title>Sequencing of the smallest Apicomplexan genome from the human pathogen Babesia microti.</title>
        <authorList>
            <person name="Cornillot E."/>
            <person name="Hadj-Kaddour K."/>
            <person name="Dassouli A."/>
            <person name="Noel B."/>
            <person name="Ranwez V."/>
            <person name="Vacherie B."/>
            <person name="Augagneur Y."/>
            <person name="Bres V."/>
            <person name="Duclos A."/>
            <person name="Randazzo S."/>
            <person name="Carcy B."/>
            <person name="Debierre-Grockiego F."/>
            <person name="Delbecq S."/>
            <person name="Moubri-Menage K."/>
            <person name="Shams-Eldin H."/>
            <person name="Usmani-Brown S."/>
            <person name="Bringaud F."/>
            <person name="Wincker P."/>
            <person name="Vivares C.P."/>
            <person name="Schwarz R.T."/>
            <person name="Schetters T.P."/>
            <person name="Krause P.J."/>
            <person name="Gorenflot A."/>
            <person name="Berry V."/>
            <person name="Barbe V."/>
            <person name="Ben Mamoun C."/>
        </authorList>
    </citation>
    <scope>NUCLEOTIDE SEQUENCE [LARGE SCALE GENOMIC DNA]</scope>
    <source>
        <strain evidence="2 3">RI</strain>
    </source>
</reference>
<dbReference type="Proteomes" id="UP000002899">
    <property type="component" value="Chromosome IV"/>
</dbReference>
<evidence type="ECO:0000313" key="2">
    <source>
        <dbReference type="EMBL" id="CCF75642.1"/>
    </source>
</evidence>
<reference evidence="2 3" key="2">
    <citation type="journal article" date="2013" name="PLoS ONE">
        <title>Whole genome mapping and re-organization of the nuclear and mitochondrial genomes of Babesia microti isolates.</title>
        <authorList>
            <person name="Cornillot E."/>
            <person name="Dassouli A."/>
            <person name="Garg A."/>
            <person name="Pachikara N."/>
            <person name="Randazzo S."/>
            <person name="Depoix D."/>
            <person name="Carcy B."/>
            <person name="Delbecq S."/>
            <person name="Frutos R."/>
            <person name="Silva J.C."/>
            <person name="Sutton R."/>
            <person name="Krause P.J."/>
            <person name="Mamoun C.B."/>
        </authorList>
    </citation>
    <scope>NUCLEOTIDE SEQUENCE [LARGE SCALE GENOMIC DNA]</scope>
    <source>
        <strain evidence="2 3">RI</strain>
    </source>
</reference>
<reference evidence="2 3" key="3">
    <citation type="journal article" date="2016" name="Sci. Rep.">
        <title>Genome-wide diversity and gene expression profiling of Babesia microti isolates identify polymorphic genes that mediate host-pathogen interactions.</title>
        <authorList>
            <person name="Silva J.C."/>
            <person name="Cornillot E."/>
            <person name="McCracken C."/>
            <person name="Usmani-Brown S."/>
            <person name="Dwivedi A."/>
            <person name="Ifeonu O.O."/>
            <person name="Crabtree J."/>
            <person name="Gotia H.T."/>
            <person name="Virji A.Z."/>
            <person name="Reynes C."/>
            <person name="Colinge J."/>
            <person name="Kumar V."/>
            <person name="Lawres L."/>
            <person name="Pazzi J.E."/>
            <person name="Pablo J.V."/>
            <person name="Hung C."/>
            <person name="Brancato J."/>
            <person name="Kumari P."/>
            <person name="Orvis J."/>
            <person name="Tretina K."/>
            <person name="Chibucos M."/>
            <person name="Ott S."/>
            <person name="Sadzewicz L."/>
            <person name="Sengamalay N."/>
            <person name="Shetty A.C."/>
            <person name="Su Q."/>
            <person name="Tallon L."/>
            <person name="Fraser C.M."/>
            <person name="Frutos R."/>
            <person name="Molina D.M."/>
            <person name="Krause P.J."/>
            <person name="Ben Mamoun C."/>
        </authorList>
    </citation>
    <scope>NUCLEOTIDE SEQUENCE [LARGE SCALE GENOMIC DNA]</scope>
    <source>
        <strain evidence="2 3">RI</strain>
    </source>
</reference>
<name>I7IHD9_BABMR</name>
<evidence type="ECO:0000313" key="3">
    <source>
        <dbReference type="Proteomes" id="UP000002899"/>
    </source>
</evidence>
<dbReference type="VEuPathDB" id="PiroplasmaDB:BmR1_04g07240"/>
<proteinExistence type="predicted"/>